<dbReference type="EMBL" id="CP053708">
    <property type="protein sequence ID" value="QKE88716.1"/>
    <property type="molecule type" value="Genomic_DNA"/>
</dbReference>
<evidence type="ECO:0000256" key="1">
    <source>
        <dbReference type="SAM" id="MobiDB-lite"/>
    </source>
</evidence>
<dbReference type="RefSeq" id="WP_171837185.1">
    <property type="nucleotide sequence ID" value="NZ_CP053708.1"/>
</dbReference>
<sequence length="93" mass="9894">MSFSKKVSDKVKDVSGDTQDQLQSLREQVEQLLNDRVTPAIAGAAGKAEYAVHSAKDLTNTQVENVSAQVRSQPLIAIGIAAGVGYLLGRIAR</sequence>
<evidence type="ECO:0000313" key="3">
    <source>
        <dbReference type="Proteomes" id="UP000500767"/>
    </source>
</evidence>
<name>A0A6M8HJT4_9PROT</name>
<gene>
    <name evidence="2" type="ORF">HN018_00385</name>
</gene>
<reference evidence="2 3" key="1">
    <citation type="journal article" date="2014" name="World J. Microbiol. Biotechnol.">
        <title>Biodiversity and physiological characteristics of Antarctic and Arctic lichens-associated bacteria.</title>
        <authorList>
            <person name="Lee Y.M."/>
            <person name="Kim E.H."/>
            <person name="Lee H.K."/>
            <person name="Hong S.G."/>
        </authorList>
    </citation>
    <scope>NUCLEOTIDE SEQUENCE [LARGE SCALE GENOMIC DNA]</scope>
    <source>
        <strain evidence="2 3">PAMC 26569</strain>
    </source>
</reference>
<organism evidence="2 3">
    <name type="scientific">Lichenicola cladoniae</name>
    <dbReference type="NCBI Taxonomy" id="1484109"/>
    <lineage>
        <taxon>Bacteria</taxon>
        <taxon>Pseudomonadati</taxon>
        <taxon>Pseudomonadota</taxon>
        <taxon>Alphaproteobacteria</taxon>
        <taxon>Acetobacterales</taxon>
        <taxon>Acetobacteraceae</taxon>
        <taxon>Lichenicola</taxon>
    </lineage>
</organism>
<keyword evidence="3" id="KW-1185">Reference proteome</keyword>
<protein>
    <recommendedName>
        <fullName evidence="4">DUF883 domain-containing protein</fullName>
    </recommendedName>
</protein>
<dbReference type="Proteomes" id="UP000500767">
    <property type="component" value="Chromosome"/>
</dbReference>
<evidence type="ECO:0008006" key="4">
    <source>
        <dbReference type="Google" id="ProtNLM"/>
    </source>
</evidence>
<accession>A0A6M8HJT4</accession>
<feature type="region of interest" description="Disordered" evidence="1">
    <location>
        <begin position="1"/>
        <end position="21"/>
    </location>
</feature>
<feature type="compositionally biased region" description="Basic and acidic residues" evidence="1">
    <location>
        <begin position="1"/>
        <end position="15"/>
    </location>
</feature>
<evidence type="ECO:0000313" key="2">
    <source>
        <dbReference type="EMBL" id="QKE88716.1"/>
    </source>
</evidence>
<dbReference type="KEGG" id="lck:HN018_00385"/>
<proteinExistence type="predicted"/>
<dbReference type="AlphaFoldDB" id="A0A6M8HJT4"/>